<name>A0A2M8GP08_9BACT</name>
<evidence type="ECO:0000313" key="1">
    <source>
        <dbReference type="EMBL" id="PJC82295.1"/>
    </source>
</evidence>
<sequence>MRKRFIYKTALFLFIFFQASYIFLASPKPISSSLSSVSTTLSNPRLSYYAKVSGTHTAGASYIAIQSSGNPDNSTAHLFPTDTVNIGPNGGKTVGSITDSTHFALTSGITVGATDGDAIYSTQSGTLTAALTLTGTIPAGGGVIVIIPDAASGANDGAPDTSASYIDNGFDLNGMNGNNNSYVTCSGGTGASWGWKTASASATVTGIGDSSYTGHTVMCKSANAVTGGTITVSIGTGKGLVNPAPPTSSHTKGVVDPYTITVMSRNADDTEIENVQTKAAPIEGVLVSATVDETLAFKFEGVASAATNCGTGNAANVTTCDDGSCSSTVSTKIPWGTLDTTANGGVGNFRNAQHKLTVSTNASSGYSVTIAENDQMGKNGNTCTGTAPSTGEYTFVSGTCIRDTVCDGGCTESAEDDWETTTNYGLGISLSGTDAVFTYNVASGACTGTTQSDFCARQIADVTQGAETAYSIMTNAGPVSGSVAYVCYRIDVPETQPAAYYYNIVKYNVTPVF</sequence>
<gene>
    <name evidence="1" type="ORF">CO007_00160</name>
</gene>
<dbReference type="AlphaFoldDB" id="A0A2M8GP08"/>
<comment type="caution">
    <text evidence="1">The sequence shown here is derived from an EMBL/GenBank/DDBJ whole genome shotgun (WGS) entry which is preliminary data.</text>
</comment>
<protein>
    <submittedName>
        <fullName evidence="1">Uncharacterized protein</fullName>
    </submittedName>
</protein>
<organism evidence="1 2">
    <name type="scientific">Candidatus Roizmanbacteria bacterium CG_4_8_14_3_um_filter_36_10</name>
    <dbReference type="NCBI Taxonomy" id="1974834"/>
    <lineage>
        <taxon>Bacteria</taxon>
        <taxon>Candidatus Roizmaniibacteriota</taxon>
    </lineage>
</organism>
<dbReference type="EMBL" id="PFQK01000006">
    <property type="protein sequence ID" value="PJC82295.1"/>
    <property type="molecule type" value="Genomic_DNA"/>
</dbReference>
<reference evidence="2" key="1">
    <citation type="submission" date="2017-09" db="EMBL/GenBank/DDBJ databases">
        <title>Depth-based differentiation of microbial function through sediment-hosted aquifers and enrichment of novel symbionts in the deep terrestrial subsurface.</title>
        <authorList>
            <person name="Probst A.J."/>
            <person name="Ladd B."/>
            <person name="Jarett J.K."/>
            <person name="Geller-Mcgrath D.E."/>
            <person name="Sieber C.M.K."/>
            <person name="Emerson J.B."/>
            <person name="Anantharaman K."/>
            <person name="Thomas B.C."/>
            <person name="Malmstrom R."/>
            <person name="Stieglmeier M."/>
            <person name="Klingl A."/>
            <person name="Woyke T."/>
            <person name="Ryan C.M."/>
            <person name="Banfield J.F."/>
        </authorList>
    </citation>
    <scope>NUCLEOTIDE SEQUENCE [LARGE SCALE GENOMIC DNA]</scope>
</reference>
<proteinExistence type="predicted"/>
<evidence type="ECO:0000313" key="2">
    <source>
        <dbReference type="Proteomes" id="UP000229370"/>
    </source>
</evidence>
<accession>A0A2M8GP08</accession>
<dbReference type="Proteomes" id="UP000229370">
    <property type="component" value="Unassembled WGS sequence"/>
</dbReference>